<name>A0ABW4EZ20_9PSEU</name>
<dbReference type="Pfam" id="PF00005">
    <property type="entry name" value="ABC_tran"/>
    <property type="match status" value="1"/>
</dbReference>
<keyword evidence="2" id="KW-0813">Transport</keyword>
<dbReference type="InterPro" id="IPR050319">
    <property type="entry name" value="ABC_transp_ATP-bind"/>
</dbReference>
<dbReference type="CDD" id="cd03257">
    <property type="entry name" value="ABC_NikE_OppD_transporters"/>
    <property type="match status" value="1"/>
</dbReference>
<evidence type="ECO:0000259" key="5">
    <source>
        <dbReference type="PROSITE" id="PS50893"/>
    </source>
</evidence>
<dbReference type="RefSeq" id="WP_344724390.1">
    <property type="nucleotide sequence ID" value="NZ_BAAAUS010000024.1"/>
</dbReference>
<dbReference type="PROSITE" id="PS50893">
    <property type="entry name" value="ABC_TRANSPORTER_2"/>
    <property type="match status" value="1"/>
</dbReference>
<dbReference type="Gene3D" id="3.40.50.300">
    <property type="entry name" value="P-loop containing nucleotide triphosphate hydrolases"/>
    <property type="match status" value="1"/>
</dbReference>
<evidence type="ECO:0000256" key="1">
    <source>
        <dbReference type="ARBA" id="ARBA00005417"/>
    </source>
</evidence>
<evidence type="ECO:0000313" key="6">
    <source>
        <dbReference type="EMBL" id="MFD1520801.1"/>
    </source>
</evidence>
<dbReference type="InterPro" id="IPR013563">
    <property type="entry name" value="Oligopep_ABC_C"/>
</dbReference>
<dbReference type="PROSITE" id="PS00211">
    <property type="entry name" value="ABC_TRANSPORTER_1"/>
    <property type="match status" value="1"/>
</dbReference>
<reference evidence="7" key="1">
    <citation type="journal article" date="2019" name="Int. J. Syst. Evol. Microbiol.">
        <title>The Global Catalogue of Microorganisms (GCM) 10K type strain sequencing project: providing services to taxonomists for standard genome sequencing and annotation.</title>
        <authorList>
            <consortium name="The Broad Institute Genomics Platform"/>
            <consortium name="The Broad Institute Genome Sequencing Center for Infectious Disease"/>
            <person name="Wu L."/>
            <person name="Ma J."/>
        </authorList>
    </citation>
    <scope>NUCLEOTIDE SEQUENCE [LARGE SCALE GENOMIC DNA]</scope>
    <source>
        <strain evidence="7">CCM 7043</strain>
    </source>
</reference>
<dbReference type="InterPro" id="IPR003593">
    <property type="entry name" value="AAA+_ATPase"/>
</dbReference>
<organism evidence="6 7">
    <name type="scientific">Pseudonocardia yunnanensis</name>
    <dbReference type="NCBI Taxonomy" id="58107"/>
    <lineage>
        <taxon>Bacteria</taxon>
        <taxon>Bacillati</taxon>
        <taxon>Actinomycetota</taxon>
        <taxon>Actinomycetes</taxon>
        <taxon>Pseudonocardiales</taxon>
        <taxon>Pseudonocardiaceae</taxon>
        <taxon>Pseudonocardia</taxon>
    </lineage>
</organism>
<comment type="caution">
    <text evidence="6">The sequence shown here is derived from an EMBL/GenBank/DDBJ whole genome shotgun (WGS) entry which is preliminary data.</text>
</comment>
<protein>
    <submittedName>
        <fullName evidence="6">ABC transporter ATP-binding protein</fullName>
    </submittedName>
</protein>
<feature type="domain" description="ABC transporter" evidence="5">
    <location>
        <begin position="23"/>
        <end position="266"/>
    </location>
</feature>
<evidence type="ECO:0000256" key="2">
    <source>
        <dbReference type="ARBA" id="ARBA00022448"/>
    </source>
</evidence>
<dbReference type="Proteomes" id="UP001597114">
    <property type="component" value="Unassembled WGS sequence"/>
</dbReference>
<dbReference type="InterPro" id="IPR017871">
    <property type="entry name" value="ABC_transporter-like_CS"/>
</dbReference>
<dbReference type="PANTHER" id="PTHR43776:SF7">
    <property type="entry name" value="D,D-DIPEPTIDE TRANSPORT ATP-BINDING PROTEIN DDPF-RELATED"/>
    <property type="match status" value="1"/>
</dbReference>
<dbReference type="SUPFAM" id="SSF52540">
    <property type="entry name" value="P-loop containing nucleoside triphosphate hydrolases"/>
    <property type="match status" value="1"/>
</dbReference>
<evidence type="ECO:0000256" key="4">
    <source>
        <dbReference type="ARBA" id="ARBA00022840"/>
    </source>
</evidence>
<dbReference type="GO" id="GO:0005524">
    <property type="term" value="F:ATP binding"/>
    <property type="evidence" value="ECO:0007669"/>
    <property type="project" value="UniProtKB-KW"/>
</dbReference>
<dbReference type="InterPro" id="IPR027417">
    <property type="entry name" value="P-loop_NTPase"/>
</dbReference>
<dbReference type="EMBL" id="JBHUCO010000030">
    <property type="protein sequence ID" value="MFD1520801.1"/>
    <property type="molecule type" value="Genomic_DNA"/>
</dbReference>
<evidence type="ECO:0000313" key="7">
    <source>
        <dbReference type="Proteomes" id="UP001597114"/>
    </source>
</evidence>
<keyword evidence="4 6" id="KW-0067">ATP-binding</keyword>
<dbReference type="SMART" id="SM00382">
    <property type="entry name" value="AAA"/>
    <property type="match status" value="1"/>
</dbReference>
<keyword evidence="3" id="KW-0547">Nucleotide-binding</keyword>
<gene>
    <name evidence="6" type="ORF">ACFSJD_25115</name>
</gene>
<evidence type="ECO:0000256" key="3">
    <source>
        <dbReference type="ARBA" id="ARBA00022741"/>
    </source>
</evidence>
<comment type="similarity">
    <text evidence="1">Belongs to the ABC transporter superfamily.</text>
</comment>
<dbReference type="InterPro" id="IPR003439">
    <property type="entry name" value="ABC_transporter-like_ATP-bd"/>
</dbReference>
<dbReference type="PANTHER" id="PTHR43776">
    <property type="entry name" value="TRANSPORT ATP-BINDING PROTEIN"/>
    <property type="match status" value="1"/>
</dbReference>
<sequence length="345" mass="37109">MTAPQVEATASAAHEADDADVVLRLDDLVVEFPAGGGRTVHAVSGISLDVHRGETLGLVGESGCGKSTTGRAIMQLPRPTGGSVFFEGRDLSTLSAEELRQLRPKLQMIFQDPISSLNPRRRIPDIVGDPLVVWGRGSERAKVVPEVLEAVGLDPAQVADRRPHQFSGGQCQRVSIARALVLEPEVLICDEPVSALDVSVQAQILNLLEDMKRRYGLTLVFIAHDLGVVRNISDRVAVMYLGKICEVGETEALFDNPVHPYTRLLVSSIPSMETAGAPAEVGTGEMPSPVNPPSGCRFRTRCPLATDRCAAEEPKMREVAPRRFTACHYPILDGLVADDAVPEAG</sequence>
<accession>A0ABW4EZ20</accession>
<keyword evidence="7" id="KW-1185">Reference proteome</keyword>
<proteinExistence type="inferred from homology"/>
<dbReference type="NCBIfam" id="TIGR01727">
    <property type="entry name" value="oligo_HPY"/>
    <property type="match status" value="1"/>
</dbReference>
<dbReference type="Pfam" id="PF08352">
    <property type="entry name" value="oligo_HPY"/>
    <property type="match status" value="1"/>
</dbReference>